<evidence type="ECO:0000313" key="3">
    <source>
        <dbReference type="Proteomes" id="UP001174936"/>
    </source>
</evidence>
<sequence>MPYRVGSQCTQTFTCHMPSAHTHRTPPVPSVYLSNPPNLAASDPTPSQLTHSTSPKLPAAAKSARYHWYCTRPEYLVPSSRVSRNFTTTAVCVALLRRSS</sequence>
<reference evidence="2" key="1">
    <citation type="submission" date="2023-06" db="EMBL/GenBank/DDBJ databases">
        <title>Genome-scale phylogeny and comparative genomics of the fungal order Sordariales.</title>
        <authorList>
            <consortium name="Lawrence Berkeley National Laboratory"/>
            <person name="Hensen N."/>
            <person name="Bonometti L."/>
            <person name="Westerberg I."/>
            <person name="Brannstrom I.O."/>
            <person name="Guillou S."/>
            <person name="Cros-Aarteil S."/>
            <person name="Calhoun S."/>
            <person name="Haridas S."/>
            <person name="Kuo A."/>
            <person name="Mondo S."/>
            <person name="Pangilinan J."/>
            <person name="Riley R."/>
            <person name="Labutti K."/>
            <person name="Andreopoulos B."/>
            <person name="Lipzen A."/>
            <person name="Chen C."/>
            <person name="Yanf M."/>
            <person name="Daum C."/>
            <person name="Ng V."/>
            <person name="Clum A."/>
            <person name="Steindorff A."/>
            <person name="Ohm R."/>
            <person name="Martin F."/>
            <person name="Silar P."/>
            <person name="Natvig D."/>
            <person name="Lalanne C."/>
            <person name="Gautier V."/>
            <person name="Ament-Velasquez S.L."/>
            <person name="Kruys A."/>
            <person name="Hutchinson M.I."/>
            <person name="Powell A.J."/>
            <person name="Barry K."/>
            <person name="Miller A.N."/>
            <person name="Grigoriev I.V."/>
            <person name="Debuchy R."/>
            <person name="Gladieux P."/>
            <person name="Thoren M.H."/>
            <person name="Johannesson H."/>
        </authorList>
    </citation>
    <scope>NUCLEOTIDE SEQUENCE</scope>
    <source>
        <strain evidence="2">SMH2532-1</strain>
    </source>
</reference>
<dbReference type="Proteomes" id="UP001174936">
    <property type="component" value="Unassembled WGS sequence"/>
</dbReference>
<evidence type="ECO:0000313" key="2">
    <source>
        <dbReference type="EMBL" id="KAK0646500.1"/>
    </source>
</evidence>
<dbReference type="EMBL" id="JAULSV010000004">
    <property type="protein sequence ID" value="KAK0646500.1"/>
    <property type="molecule type" value="Genomic_DNA"/>
</dbReference>
<name>A0AA39Y8L6_9PEZI</name>
<accession>A0AA39Y8L6</accession>
<protein>
    <submittedName>
        <fullName evidence="2">Uncharacterized protein</fullName>
    </submittedName>
</protein>
<dbReference type="AlphaFoldDB" id="A0AA39Y8L6"/>
<comment type="caution">
    <text evidence="2">The sequence shown here is derived from an EMBL/GenBank/DDBJ whole genome shotgun (WGS) entry which is preliminary data.</text>
</comment>
<keyword evidence="3" id="KW-1185">Reference proteome</keyword>
<feature type="region of interest" description="Disordered" evidence="1">
    <location>
        <begin position="18"/>
        <end position="56"/>
    </location>
</feature>
<feature type="compositionally biased region" description="Polar residues" evidence="1">
    <location>
        <begin position="44"/>
        <end position="55"/>
    </location>
</feature>
<gene>
    <name evidence="2" type="ORF">B0T16DRAFT_413585</name>
</gene>
<proteinExistence type="predicted"/>
<organism evidence="2 3">
    <name type="scientific">Cercophora newfieldiana</name>
    <dbReference type="NCBI Taxonomy" id="92897"/>
    <lineage>
        <taxon>Eukaryota</taxon>
        <taxon>Fungi</taxon>
        <taxon>Dikarya</taxon>
        <taxon>Ascomycota</taxon>
        <taxon>Pezizomycotina</taxon>
        <taxon>Sordariomycetes</taxon>
        <taxon>Sordariomycetidae</taxon>
        <taxon>Sordariales</taxon>
        <taxon>Lasiosphaeriaceae</taxon>
        <taxon>Cercophora</taxon>
    </lineage>
</organism>
<evidence type="ECO:0000256" key="1">
    <source>
        <dbReference type="SAM" id="MobiDB-lite"/>
    </source>
</evidence>